<gene>
    <name evidence="3" type="ORF">HA333_04405</name>
</gene>
<keyword evidence="2" id="KW-0472">Membrane</keyword>
<keyword evidence="2" id="KW-1133">Transmembrane helix</keyword>
<dbReference type="RefSeq" id="WP_281071004.1">
    <property type="nucleotide sequence ID" value="NZ_DUJP01000018.1"/>
</dbReference>
<accession>A0A832SHG5</accession>
<evidence type="ECO:0000313" key="4">
    <source>
        <dbReference type="Proteomes" id="UP000651120"/>
    </source>
</evidence>
<feature type="region of interest" description="Disordered" evidence="1">
    <location>
        <begin position="67"/>
        <end position="89"/>
    </location>
</feature>
<organism evidence="3 4">
    <name type="scientific">Pyrobaculum aerophilum</name>
    <dbReference type="NCBI Taxonomy" id="13773"/>
    <lineage>
        <taxon>Archaea</taxon>
        <taxon>Thermoproteota</taxon>
        <taxon>Thermoprotei</taxon>
        <taxon>Thermoproteales</taxon>
        <taxon>Thermoproteaceae</taxon>
        <taxon>Pyrobaculum</taxon>
    </lineage>
</organism>
<comment type="caution">
    <text evidence="3">The sequence shown here is derived from an EMBL/GenBank/DDBJ whole genome shotgun (WGS) entry which is preliminary data.</text>
</comment>
<feature type="transmembrane region" description="Helical" evidence="2">
    <location>
        <begin position="123"/>
        <end position="143"/>
    </location>
</feature>
<name>A0A832SHG5_9CREN</name>
<sequence>MPSAGDVGTLYTGVVKQSAEIIGSIPMQAAGDMTVAMCVVNGVPLTIRITTTATMSGQTLYHLGHERHESRPLQRGHLPQNPGRGQGLGPSIITSAPQISLSASPALVAASSTDTAVMFTRPIFRFGLVVLVNPPAVIVVYIVSR</sequence>
<proteinExistence type="predicted"/>
<reference evidence="3" key="1">
    <citation type="journal article" date="2020" name="bioRxiv">
        <title>A rank-normalized archaeal taxonomy based on genome phylogeny resolves widespread incomplete and uneven classifications.</title>
        <authorList>
            <person name="Rinke C."/>
            <person name="Chuvochina M."/>
            <person name="Mussig A.J."/>
            <person name="Chaumeil P.-A."/>
            <person name="Waite D.W."/>
            <person name="Whitman W.B."/>
            <person name="Parks D.H."/>
            <person name="Hugenholtz P."/>
        </authorList>
    </citation>
    <scope>NUCLEOTIDE SEQUENCE</scope>
    <source>
        <strain evidence="3">UBA8839</strain>
    </source>
</reference>
<dbReference type="Proteomes" id="UP000651120">
    <property type="component" value="Unassembled WGS sequence"/>
</dbReference>
<keyword evidence="2" id="KW-0812">Transmembrane</keyword>
<evidence type="ECO:0000256" key="2">
    <source>
        <dbReference type="SAM" id="Phobius"/>
    </source>
</evidence>
<evidence type="ECO:0000256" key="1">
    <source>
        <dbReference type="SAM" id="MobiDB-lite"/>
    </source>
</evidence>
<protein>
    <submittedName>
        <fullName evidence="3">Uncharacterized protein</fullName>
    </submittedName>
</protein>
<evidence type="ECO:0000313" key="3">
    <source>
        <dbReference type="EMBL" id="HII46698.1"/>
    </source>
</evidence>
<dbReference type="AlphaFoldDB" id="A0A832SHG5"/>
<dbReference type="EMBL" id="DUJP01000018">
    <property type="protein sequence ID" value="HII46698.1"/>
    <property type="molecule type" value="Genomic_DNA"/>
</dbReference>